<evidence type="ECO:0000256" key="5">
    <source>
        <dbReference type="ARBA" id="ARBA00023136"/>
    </source>
</evidence>
<dbReference type="AlphaFoldDB" id="A0AB38RNN2"/>
<dbReference type="PROSITE" id="PS50156">
    <property type="entry name" value="SSD"/>
    <property type="match status" value="1"/>
</dbReference>
<gene>
    <name evidence="8" type="ORF">M0639_32125</name>
</gene>
<feature type="transmembrane region" description="Helical" evidence="6">
    <location>
        <begin position="639"/>
        <end position="658"/>
    </location>
</feature>
<reference evidence="9" key="1">
    <citation type="journal article" date="2022" name="Environ. Microbiol.">
        <title>Functional analysis, diversity, and distribution of carbendazim hydrolases MheI and CbmA, responsible for the initial step in carbendazim degradation.</title>
        <authorList>
            <person name="Zhang M."/>
            <person name="Bai X."/>
            <person name="Li Q."/>
            <person name="Zhang L."/>
            <person name="Zhu Q."/>
            <person name="Gao S."/>
            <person name="Ke Z."/>
            <person name="Jiang M."/>
            <person name="Hu J."/>
            <person name="Qiu J."/>
            <person name="Hong Q."/>
        </authorList>
    </citation>
    <scope>NUCLEOTIDE SEQUENCE [LARGE SCALE GENOMIC DNA]</scope>
    <source>
        <strain evidence="9">djl-6</strain>
    </source>
</reference>
<accession>A0AB38RNN2</accession>
<keyword evidence="8" id="KW-0614">Plasmid</keyword>
<evidence type="ECO:0000313" key="8">
    <source>
        <dbReference type="EMBL" id="UPU46837.1"/>
    </source>
</evidence>
<feature type="transmembrane region" description="Helical" evidence="6">
    <location>
        <begin position="594"/>
        <end position="618"/>
    </location>
</feature>
<keyword evidence="5 6" id="KW-0472">Membrane</keyword>
<evidence type="ECO:0000313" key="9">
    <source>
        <dbReference type="Proteomes" id="UP000831484"/>
    </source>
</evidence>
<dbReference type="EMBL" id="CP096567">
    <property type="protein sequence ID" value="UPU46837.1"/>
    <property type="molecule type" value="Genomic_DNA"/>
</dbReference>
<dbReference type="RefSeq" id="WP_082893234.1">
    <property type="nucleotide sequence ID" value="NZ_CP096567.1"/>
</dbReference>
<dbReference type="Pfam" id="PF03176">
    <property type="entry name" value="MMPL"/>
    <property type="match status" value="2"/>
</dbReference>
<dbReference type="InterPro" id="IPR004869">
    <property type="entry name" value="MMPL_dom"/>
</dbReference>
<sequence>MTGKSTVEERVTSASRSSGGVLGRMGAAMAGNAKWVIGVWLIVLVALGAAAPSVFSSLAGAGWQANGSESVQVRELAQEHFGGNSSAAVQVVVHSDDHTVDSPEVQRTLTAVADVFAGDTRFGAIIAPQPGMSISPDGHTGILIAGANASTDEMVKAVDDLKGQLTALSGDGIEVYPTGASVLWSDFNKANHDAMIQAELFSWPVTLAIMVLAFGSLVAAGLPLLLTLAGLVASAGGLVLLNQVTPISVWAMNFAMMFALALGIDYALFIVARFRDAIAHATSKQAAVAETMDTAGKAVVLSGITVLVSLSAVLLVPAPAVRTMAIGIMIAVFFVLLASMTLLPAVLGKLGTKVNGGSLPYAKRQEHRSPKFAAWGELLHKHPWPFAIGSVLVLIALSIPVLGLKVAMPSIEVVPADAPVRQGYELVQAQMGEGAPGMLQIIAPAAEASQTAQTASSVDGIAMVTPPQPAPDGSDYVMLQAMPTVDPSDAQIGTILDTLRADLPSGALVGGAPAENLDLQQALNDYFPLIVGIILVLGFVLLLVALQAPLIAVLGTVVSLLSTAAAFGVAKLIFQDGHGASLLGFTPQGFLDGWGPVFFFAMIFAIAMDYTVFLLATAKEHYERSGDPKVAHIAGLAHSGRVIFAAAAVMVAVFFTFALADPLPPKEMGIILGVAVLLDAVLIRLILLPVLLRLTGHAAWWSPAWLRKVLPNISFSH</sequence>
<proteinExistence type="predicted"/>
<evidence type="ECO:0000256" key="3">
    <source>
        <dbReference type="ARBA" id="ARBA00022692"/>
    </source>
</evidence>
<feature type="transmembrane region" description="Helical" evidence="6">
    <location>
        <begin position="553"/>
        <end position="574"/>
    </location>
</feature>
<dbReference type="InterPro" id="IPR050545">
    <property type="entry name" value="Mycobact_MmpL"/>
</dbReference>
<evidence type="ECO:0000256" key="6">
    <source>
        <dbReference type="SAM" id="Phobius"/>
    </source>
</evidence>
<keyword evidence="2" id="KW-1003">Cell membrane</keyword>
<evidence type="ECO:0000259" key="7">
    <source>
        <dbReference type="PROSITE" id="PS50156"/>
    </source>
</evidence>
<feature type="transmembrane region" description="Helical" evidence="6">
    <location>
        <begin position="205"/>
        <end position="229"/>
    </location>
</feature>
<keyword evidence="9" id="KW-1185">Reference proteome</keyword>
<dbReference type="GO" id="GO:0005886">
    <property type="term" value="C:plasma membrane"/>
    <property type="evidence" value="ECO:0007669"/>
    <property type="project" value="UniProtKB-SubCell"/>
</dbReference>
<dbReference type="Gene3D" id="1.20.1640.10">
    <property type="entry name" value="Multidrug efflux transporter AcrB transmembrane domain"/>
    <property type="match status" value="2"/>
</dbReference>
<organism evidence="8 9">
    <name type="scientific">Rhodococcus qingshengii JCM 15477</name>
    <dbReference type="NCBI Taxonomy" id="1303681"/>
    <lineage>
        <taxon>Bacteria</taxon>
        <taxon>Bacillati</taxon>
        <taxon>Actinomycetota</taxon>
        <taxon>Actinomycetes</taxon>
        <taxon>Mycobacteriales</taxon>
        <taxon>Nocardiaceae</taxon>
        <taxon>Rhodococcus</taxon>
        <taxon>Rhodococcus erythropolis group</taxon>
    </lineage>
</organism>
<feature type="transmembrane region" description="Helical" evidence="6">
    <location>
        <begin position="670"/>
        <end position="692"/>
    </location>
</feature>
<feature type="transmembrane region" description="Helical" evidence="6">
    <location>
        <begin position="249"/>
        <end position="274"/>
    </location>
</feature>
<feature type="transmembrane region" description="Helical" evidence="6">
    <location>
        <begin position="35"/>
        <end position="55"/>
    </location>
</feature>
<evidence type="ECO:0000256" key="4">
    <source>
        <dbReference type="ARBA" id="ARBA00022989"/>
    </source>
</evidence>
<feature type="transmembrane region" description="Helical" evidence="6">
    <location>
        <begin position="526"/>
        <end position="546"/>
    </location>
</feature>
<feature type="transmembrane region" description="Helical" evidence="6">
    <location>
        <begin position="324"/>
        <end position="347"/>
    </location>
</feature>
<dbReference type="SUPFAM" id="SSF82866">
    <property type="entry name" value="Multidrug efflux transporter AcrB transmembrane domain"/>
    <property type="match status" value="2"/>
</dbReference>
<feature type="transmembrane region" description="Helical" evidence="6">
    <location>
        <begin position="384"/>
        <end position="404"/>
    </location>
</feature>
<dbReference type="Proteomes" id="UP000831484">
    <property type="component" value="Plasmid pdjl-6-4"/>
</dbReference>
<keyword evidence="3 6" id="KW-0812">Transmembrane</keyword>
<feature type="domain" description="SSD" evidence="7">
    <location>
        <begin position="221"/>
        <end position="349"/>
    </location>
</feature>
<geneLocation type="plasmid" evidence="8 9">
    <name>pdjl-6-4</name>
</geneLocation>
<protein>
    <submittedName>
        <fullName evidence="8">MMPL family transporter</fullName>
    </submittedName>
</protein>
<keyword evidence="4 6" id="KW-1133">Transmembrane helix</keyword>
<evidence type="ECO:0000256" key="1">
    <source>
        <dbReference type="ARBA" id="ARBA00004651"/>
    </source>
</evidence>
<dbReference type="InterPro" id="IPR000731">
    <property type="entry name" value="SSD"/>
</dbReference>
<evidence type="ECO:0000256" key="2">
    <source>
        <dbReference type="ARBA" id="ARBA00022475"/>
    </source>
</evidence>
<dbReference type="PANTHER" id="PTHR33406:SF13">
    <property type="entry name" value="MEMBRANE PROTEIN YDFJ"/>
    <property type="match status" value="1"/>
</dbReference>
<feature type="transmembrane region" description="Helical" evidence="6">
    <location>
        <begin position="295"/>
        <end position="318"/>
    </location>
</feature>
<name>A0AB38RNN2_RHOSG</name>
<dbReference type="PANTHER" id="PTHR33406">
    <property type="entry name" value="MEMBRANE PROTEIN MJ1562-RELATED"/>
    <property type="match status" value="1"/>
</dbReference>
<comment type="subcellular location">
    <subcellularLocation>
        <location evidence="1">Cell membrane</location>
        <topology evidence="1">Multi-pass membrane protein</topology>
    </subcellularLocation>
</comment>